<comment type="caution">
    <text evidence="7">The sequence shown here is derived from an EMBL/GenBank/DDBJ whole genome shotgun (WGS) entry which is preliminary data.</text>
</comment>
<feature type="transmembrane region" description="Helical" evidence="6">
    <location>
        <begin position="220"/>
        <end position="238"/>
    </location>
</feature>
<evidence type="ECO:0000256" key="6">
    <source>
        <dbReference type="SAM" id="Phobius"/>
    </source>
</evidence>
<keyword evidence="5 6" id="KW-0472">Membrane</keyword>
<dbReference type="Pfam" id="PF07690">
    <property type="entry name" value="MFS_1"/>
    <property type="match status" value="1"/>
</dbReference>
<feature type="transmembrane region" description="Helical" evidence="6">
    <location>
        <begin position="381"/>
        <end position="400"/>
    </location>
</feature>
<dbReference type="RefSeq" id="WP_137616311.1">
    <property type="nucleotide sequence ID" value="NZ_BJDI01000008.1"/>
</dbReference>
<evidence type="ECO:0000256" key="5">
    <source>
        <dbReference type="ARBA" id="ARBA00023136"/>
    </source>
</evidence>
<feature type="transmembrane region" description="Helical" evidence="6">
    <location>
        <begin position="12"/>
        <end position="35"/>
    </location>
</feature>
<keyword evidence="3 6" id="KW-0812">Transmembrane</keyword>
<keyword evidence="4 6" id="KW-1133">Transmembrane helix</keyword>
<evidence type="ECO:0000313" key="8">
    <source>
        <dbReference type="Proteomes" id="UP001596171"/>
    </source>
</evidence>
<keyword evidence="2" id="KW-1003">Cell membrane</keyword>
<feature type="transmembrane region" description="Helical" evidence="6">
    <location>
        <begin position="170"/>
        <end position="187"/>
    </location>
</feature>
<comment type="subcellular location">
    <subcellularLocation>
        <location evidence="1">Cell membrane</location>
        <topology evidence="1">Multi-pass membrane protein</topology>
    </subcellularLocation>
</comment>
<feature type="transmembrane region" description="Helical" evidence="6">
    <location>
        <begin position="75"/>
        <end position="94"/>
    </location>
</feature>
<dbReference type="EMBL" id="JBHSSE010000022">
    <property type="protein sequence ID" value="MFC6202352.1"/>
    <property type="molecule type" value="Genomic_DNA"/>
</dbReference>
<dbReference type="Proteomes" id="UP001596171">
    <property type="component" value="Unassembled WGS sequence"/>
</dbReference>
<evidence type="ECO:0000256" key="1">
    <source>
        <dbReference type="ARBA" id="ARBA00004651"/>
    </source>
</evidence>
<dbReference type="InterPro" id="IPR036259">
    <property type="entry name" value="MFS_trans_sf"/>
</dbReference>
<feature type="transmembrane region" description="Helical" evidence="6">
    <location>
        <begin position="100"/>
        <end position="124"/>
    </location>
</feature>
<feature type="transmembrane region" description="Helical" evidence="6">
    <location>
        <begin position="145"/>
        <end position="164"/>
    </location>
</feature>
<dbReference type="InterPro" id="IPR011701">
    <property type="entry name" value="MFS"/>
</dbReference>
<evidence type="ECO:0000313" key="7">
    <source>
        <dbReference type="EMBL" id="MFC6202352.1"/>
    </source>
</evidence>
<dbReference type="PANTHER" id="PTHR23513:SF6">
    <property type="entry name" value="MAJOR FACILITATOR SUPERFAMILY ASSOCIATED DOMAIN-CONTAINING PROTEIN"/>
    <property type="match status" value="1"/>
</dbReference>
<accession>A0ABW1SL84</accession>
<name>A0ABW1SL84_9LACO</name>
<dbReference type="PANTHER" id="PTHR23513">
    <property type="entry name" value="INTEGRAL MEMBRANE EFFLUX PROTEIN-RELATED"/>
    <property type="match status" value="1"/>
</dbReference>
<evidence type="ECO:0000256" key="3">
    <source>
        <dbReference type="ARBA" id="ARBA00022692"/>
    </source>
</evidence>
<sequence>MTQLVKNRAFMTLTGADVFETVGMSLFNIALLMYAKTFQQASLLVSIVSVATVLPAPLGIVTGRLADLTGHKRDWLIGTKFVQAGLYLVLAQVIDQRSLVVFGIVIGINMCSDVLGLFSSSLRLPIIQAKVARDDQEQATGLNQGVMVLMETVGQALGVSLLALTHDYQLTGLVNAGTFLLAGLILLSGRRQLSVVVAPASHQSFWVLIKQVKQVLAQSAGINVVGLLLSMGFINAVGASIDAVLNLFLLQKATQLPLSFSLGVWVLNTVFVIGTIGGNLCHTGWFQRFSFRAVELMTLAVLGSIYLDLLTFQNYWVIVVGMGVAGFGMGQMNPQLYANLMKIAAADELGSINGVLSALATISIPVGSVGIVLIYNAISPIAAYGVSLGLLGLSAVSLFLPMSHERGLD</sequence>
<keyword evidence="8" id="KW-1185">Reference proteome</keyword>
<dbReference type="Gene3D" id="1.20.1250.20">
    <property type="entry name" value="MFS general substrate transporter like domains"/>
    <property type="match status" value="1"/>
</dbReference>
<proteinExistence type="predicted"/>
<evidence type="ECO:0000256" key="4">
    <source>
        <dbReference type="ARBA" id="ARBA00022989"/>
    </source>
</evidence>
<feature type="transmembrane region" description="Helical" evidence="6">
    <location>
        <begin position="41"/>
        <end position="63"/>
    </location>
</feature>
<gene>
    <name evidence="7" type="ORF">ACFP1L_10765</name>
</gene>
<feature type="transmembrane region" description="Helical" evidence="6">
    <location>
        <begin position="313"/>
        <end position="330"/>
    </location>
</feature>
<dbReference type="SUPFAM" id="SSF103473">
    <property type="entry name" value="MFS general substrate transporter"/>
    <property type="match status" value="1"/>
</dbReference>
<organism evidence="7 8">
    <name type="scientific">Lactiplantibacillus nangangensis</name>
    <dbReference type="NCBI Taxonomy" id="2559917"/>
    <lineage>
        <taxon>Bacteria</taxon>
        <taxon>Bacillati</taxon>
        <taxon>Bacillota</taxon>
        <taxon>Bacilli</taxon>
        <taxon>Lactobacillales</taxon>
        <taxon>Lactobacillaceae</taxon>
        <taxon>Lactiplantibacillus</taxon>
    </lineage>
</organism>
<evidence type="ECO:0000256" key="2">
    <source>
        <dbReference type="ARBA" id="ARBA00022475"/>
    </source>
</evidence>
<feature type="transmembrane region" description="Helical" evidence="6">
    <location>
        <begin position="258"/>
        <end position="277"/>
    </location>
</feature>
<reference evidence="8" key="1">
    <citation type="journal article" date="2019" name="Int. J. Syst. Evol. Microbiol.">
        <title>The Global Catalogue of Microorganisms (GCM) 10K type strain sequencing project: providing services to taxonomists for standard genome sequencing and annotation.</title>
        <authorList>
            <consortium name="The Broad Institute Genomics Platform"/>
            <consortium name="The Broad Institute Genome Sequencing Center for Infectious Disease"/>
            <person name="Wu L."/>
            <person name="Ma J."/>
        </authorList>
    </citation>
    <scope>NUCLEOTIDE SEQUENCE [LARGE SCALE GENOMIC DNA]</scope>
    <source>
        <strain evidence="8">CCM 8930</strain>
    </source>
</reference>
<protein>
    <submittedName>
        <fullName evidence="7">MFS transporter</fullName>
    </submittedName>
</protein>
<feature type="transmembrane region" description="Helical" evidence="6">
    <location>
        <begin position="351"/>
        <end position="375"/>
    </location>
</feature>